<keyword evidence="3" id="KW-0521">NADP</keyword>
<dbReference type="HOGENOM" id="CLU_084441_0_0_11"/>
<dbReference type="GO" id="GO:0016491">
    <property type="term" value="F:oxidoreductase activity"/>
    <property type="evidence" value="ECO:0007669"/>
    <property type="project" value="UniProtKB-KW"/>
</dbReference>
<dbReference type="STRING" id="269800.Tfu_2530"/>
<sequence>MRDRSRGCAPHRRWVSGNTRNPGILSWEDKLYVADPACTAGQPRIRRTFFPGETLSQISEPLELAKDAQDLLFREARTANTFSGEPVSEEQVRAIYDLVKYGPTAMNTQPLRIVLLRSRESRERLVQHMAEGNQAKTLSAPLTAILAYDSEFHEKADRFFPDRAQGIRDMFSSSAEARATTAKLNASLQIGYFLIGVRAAGLAAGPMTGFDAAAIDAEFFPNGRYRTLVVMNIGKPGADHPQFPRLPRLDYEDVVTEL</sequence>
<name>Q47LV9_THEFY</name>
<organism evidence="6">
    <name type="scientific">Thermobifida fusca (strain YX)</name>
    <dbReference type="NCBI Taxonomy" id="269800"/>
    <lineage>
        <taxon>Bacteria</taxon>
        <taxon>Bacillati</taxon>
        <taxon>Actinomycetota</taxon>
        <taxon>Actinomycetes</taxon>
        <taxon>Streptosporangiales</taxon>
        <taxon>Nocardiopsidaceae</taxon>
        <taxon>Thermobifida</taxon>
    </lineage>
</organism>
<evidence type="ECO:0000256" key="2">
    <source>
        <dbReference type="ARBA" id="ARBA00022643"/>
    </source>
</evidence>
<dbReference type="PANTHER" id="PTHR43543:SF1">
    <property type="entry name" value="MALONIC SEMIALDEHYDE REDUCTASE RUTE-RELATED"/>
    <property type="match status" value="1"/>
</dbReference>
<dbReference type="InterPro" id="IPR029479">
    <property type="entry name" value="Nitroreductase"/>
</dbReference>
<dbReference type="Gene3D" id="3.40.109.10">
    <property type="entry name" value="NADH Oxidase"/>
    <property type="match status" value="1"/>
</dbReference>
<dbReference type="EMBL" id="CP000088">
    <property type="protein sequence ID" value="AAZ56563.1"/>
    <property type="molecule type" value="Genomic_DNA"/>
</dbReference>
<dbReference type="InterPro" id="IPR023936">
    <property type="entry name" value="RutE-like"/>
</dbReference>
<accession>Q47LV9</accession>
<protein>
    <submittedName>
        <fullName evidence="6">Similar to Nitroreductase</fullName>
    </submittedName>
</protein>
<dbReference type="InterPro" id="IPR000415">
    <property type="entry name" value="Nitroreductase-like"/>
</dbReference>
<evidence type="ECO:0000256" key="1">
    <source>
        <dbReference type="ARBA" id="ARBA00022630"/>
    </source>
</evidence>
<dbReference type="Pfam" id="PF00881">
    <property type="entry name" value="Nitroreductase"/>
    <property type="match status" value="1"/>
</dbReference>
<dbReference type="eggNOG" id="COG0778">
    <property type="taxonomic scope" value="Bacteria"/>
</dbReference>
<keyword evidence="4" id="KW-0560">Oxidoreductase</keyword>
<dbReference type="CDD" id="cd02148">
    <property type="entry name" value="RutE-like"/>
    <property type="match status" value="1"/>
</dbReference>
<feature type="domain" description="Nitroreductase" evidence="5">
    <location>
        <begin position="76"/>
        <end position="235"/>
    </location>
</feature>
<dbReference type="NCBIfam" id="NF003768">
    <property type="entry name" value="PRK05365.1"/>
    <property type="match status" value="1"/>
</dbReference>
<evidence type="ECO:0000259" key="5">
    <source>
        <dbReference type="Pfam" id="PF00881"/>
    </source>
</evidence>
<dbReference type="SUPFAM" id="SSF55469">
    <property type="entry name" value="FMN-dependent nitroreductase-like"/>
    <property type="match status" value="1"/>
</dbReference>
<evidence type="ECO:0000256" key="4">
    <source>
        <dbReference type="ARBA" id="ARBA00023002"/>
    </source>
</evidence>
<proteinExistence type="predicted"/>
<evidence type="ECO:0000313" key="6">
    <source>
        <dbReference type="EMBL" id="AAZ56563.1"/>
    </source>
</evidence>
<reference evidence="6" key="1">
    <citation type="submission" date="2005-07" db="EMBL/GenBank/DDBJ databases">
        <title>Complete sequence of Thermobifida fusca YX.</title>
        <authorList>
            <consortium name="US DOE Joint Genome Institute"/>
            <person name="Copeland A."/>
            <person name="Lucas S."/>
            <person name="Lapidus A."/>
            <person name="Barry K."/>
            <person name="Detter J.C."/>
            <person name="Glavina T."/>
            <person name="Hammon N."/>
            <person name="Israni S."/>
            <person name="Pitluck S."/>
            <person name="Di Bartolo G."/>
            <person name="Chain P."/>
            <person name="Schmutz J."/>
            <person name="Larimer F."/>
            <person name="Land M."/>
            <person name="Lykidis A."/>
            <person name="Richardson P."/>
        </authorList>
    </citation>
    <scope>NUCLEOTIDE SEQUENCE</scope>
    <source>
        <strain evidence="6">YX</strain>
    </source>
</reference>
<dbReference type="PANTHER" id="PTHR43543">
    <property type="entry name" value="MALONIC SEMIALDEHYDE REDUCTASE RUTE-RELATED"/>
    <property type="match status" value="1"/>
</dbReference>
<keyword evidence="2" id="KW-0288">FMN</keyword>
<evidence type="ECO:0000256" key="3">
    <source>
        <dbReference type="ARBA" id="ARBA00022857"/>
    </source>
</evidence>
<dbReference type="InterPro" id="IPR050461">
    <property type="entry name" value="Nitroreductase_HadB/RutE"/>
</dbReference>
<keyword evidence="1" id="KW-0285">Flavoprotein</keyword>
<dbReference type="AlphaFoldDB" id="Q47LV9"/>
<dbReference type="KEGG" id="tfu:Tfu_2530"/>
<gene>
    <name evidence="6" type="ordered locus">Tfu_2530</name>
</gene>